<keyword evidence="8 20" id="KW-0347">Helicase</keyword>
<keyword evidence="4" id="KW-0479">Metal-binding</keyword>
<feature type="domain" description="HRDC" evidence="17">
    <location>
        <begin position="537"/>
        <end position="614"/>
    </location>
</feature>
<keyword evidence="11" id="KW-0238">DNA-binding</keyword>
<evidence type="ECO:0000313" key="20">
    <source>
        <dbReference type="EMBL" id="MCE2597086.1"/>
    </source>
</evidence>
<dbReference type="Gene3D" id="3.40.50.300">
    <property type="entry name" value="P-loop containing nucleotide triphosphate hydrolases"/>
    <property type="match status" value="2"/>
</dbReference>
<gene>
    <name evidence="20" type="primary">recQ</name>
    <name evidence="20" type="ORF">K6Y31_20125</name>
</gene>
<evidence type="ECO:0000256" key="16">
    <source>
        <dbReference type="NCBIfam" id="TIGR01389"/>
    </source>
</evidence>
<comment type="similarity">
    <text evidence="3">Belongs to the helicase family. RecQ subfamily.</text>
</comment>
<dbReference type="Gene3D" id="1.10.10.10">
    <property type="entry name" value="Winged helix-like DNA-binding domain superfamily/Winged helix DNA-binding domain"/>
    <property type="match status" value="1"/>
</dbReference>
<keyword evidence="14" id="KW-0413">Isomerase</keyword>
<sequence>MNAFSLAENKIWPTDSLAVLTEVFGYSSFREGQQQVIEHVAQGGDSLVIMPTGGGKSLCYQIPALLREGVTFVVSPLISLMKDQVDALNACGVPAAYLNSSLTRPQQLQILSAIRHGEIKLVYVAPERLMQPDFQAKLHEIPLALFAIDEAHCISQWGHDFRPEYAMLGQLKALFPQVPMMALTATADHATQQDILHRLNLDQPKINISSFDRPNIRYNLVEKFKPLSQLLTYIKAQNGQGGIIYCGSRKRTEEVAEKLKQQGYKADFYHAGRELAERQEVQDAFIKDELDIVAATVAFGMGINKPNVRFVVHYDIPKNIESYYQETGRAGRDGLEAEAMMLYDPADIARVRGLLEKNNNPDQLRVEMHKLNAMAAFAEAQTCRRQVLLNYFGEHQSKPCGNCDICLDPPKSFDATEDAQKSLSCVYRMGQSFGMGYVVEVLRGSQNQRVKEHGHDKLSTFGLGKQQSTEYWLSILRQLVHCGFLQQNITRGSVLQLTEAARPLLKGDIKLTLAVPRIQPLSSKTTKSSGSSKLAFLDYDKALFARLRKLRKELADAADVPPYVVFNDVTLAEMADLKPRSEREFLEISGVGYTKLEKYGSPFLAAIAEYEDDY</sequence>
<dbReference type="SMART" id="SM00956">
    <property type="entry name" value="RQC"/>
    <property type="match status" value="1"/>
</dbReference>
<dbReference type="Pfam" id="PF00570">
    <property type="entry name" value="HRDC"/>
    <property type="match status" value="1"/>
</dbReference>
<dbReference type="NCBIfam" id="TIGR01389">
    <property type="entry name" value="recQ"/>
    <property type="match status" value="1"/>
</dbReference>
<dbReference type="PROSITE" id="PS51192">
    <property type="entry name" value="HELICASE_ATP_BIND_1"/>
    <property type="match status" value="1"/>
</dbReference>
<evidence type="ECO:0000256" key="3">
    <source>
        <dbReference type="ARBA" id="ARBA00005446"/>
    </source>
</evidence>
<dbReference type="RefSeq" id="WP_233054830.1">
    <property type="nucleotide sequence ID" value="NZ_JAIMJA010000032.1"/>
</dbReference>
<dbReference type="PROSITE" id="PS51194">
    <property type="entry name" value="HELICASE_CTER"/>
    <property type="match status" value="1"/>
</dbReference>
<dbReference type="InterPro" id="IPR032284">
    <property type="entry name" value="RecQ_Zn-bd"/>
</dbReference>
<feature type="domain" description="Helicase ATP-binding" evidence="18">
    <location>
        <begin position="37"/>
        <end position="205"/>
    </location>
</feature>
<dbReference type="PROSITE" id="PS50967">
    <property type="entry name" value="HRDC"/>
    <property type="match status" value="1"/>
</dbReference>
<keyword evidence="21" id="KW-1185">Reference proteome</keyword>
<dbReference type="SMART" id="SM00490">
    <property type="entry name" value="HELICc"/>
    <property type="match status" value="1"/>
</dbReference>
<proteinExistence type="inferred from homology"/>
<dbReference type="Pfam" id="PF09382">
    <property type="entry name" value="RQC"/>
    <property type="match status" value="1"/>
</dbReference>
<evidence type="ECO:0000256" key="9">
    <source>
        <dbReference type="ARBA" id="ARBA00022833"/>
    </source>
</evidence>
<dbReference type="SMART" id="SM00341">
    <property type="entry name" value="HRDC"/>
    <property type="match status" value="1"/>
</dbReference>
<keyword evidence="9" id="KW-0862">Zinc</keyword>
<dbReference type="InterPro" id="IPR010997">
    <property type="entry name" value="HRDC-like_sf"/>
</dbReference>
<evidence type="ECO:0000256" key="14">
    <source>
        <dbReference type="ARBA" id="ARBA00023235"/>
    </source>
</evidence>
<evidence type="ECO:0000259" key="17">
    <source>
        <dbReference type="PROSITE" id="PS50967"/>
    </source>
</evidence>
<dbReference type="GO" id="GO:0003678">
    <property type="term" value="F:DNA helicase activity"/>
    <property type="evidence" value="ECO:0007669"/>
    <property type="project" value="UniProtKB-EC"/>
</dbReference>
<evidence type="ECO:0000256" key="7">
    <source>
        <dbReference type="ARBA" id="ARBA00022801"/>
    </source>
</evidence>
<feature type="domain" description="Helicase C-terminal" evidence="19">
    <location>
        <begin position="226"/>
        <end position="372"/>
    </location>
</feature>
<dbReference type="PANTHER" id="PTHR13710">
    <property type="entry name" value="DNA HELICASE RECQ FAMILY MEMBER"/>
    <property type="match status" value="1"/>
</dbReference>
<evidence type="ECO:0000256" key="2">
    <source>
        <dbReference type="ARBA" id="ARBA00001947"/>
    </source>
</evidence>
<dbReference type="PANTHER" id="PTHR13710:SF105">
    <property type="entry name" value="ATP-DEPENDENT DNA HELICASE Q1"/>
    <property type="match status" value="1"/>
</dbReference>
<dbReference type="CDD" id="cd17920">
    <property type="entry name" value="DEXHc_RecQ"/>
    <property type="match status" value="1"/>
</dbReference>
<comment type="cofactor">
    <cofactor evidence="1">
        <name>Mg(2+)</name>
        <dbReference type="ChEBI" id="CHEBI:18420"/>
    </cofactor>
</comment>
<dbReference type="GO" id="GO:0016787">
    <property type="term" value="F:hydrolase activity"/>
    <property type="evidence" value="ECO:0007669"/>
    <property type="project" value="UniProtKB-KW"/>
</dbReference>
<dbReference type="SUPFAM" id="SSF52540">
    <property type="entry name" value="P-loop containing nucleoside triphosphate hydrolases"/>
    <property type="match status" value="2"/>
</dbReference>
<evidence type="ECO:0000256" key="8">
    <source>
        <dbReference type="ARBA" id="ARBA00022806"/>
    </source>
</evidence>
<keyword evidence="13" id="KW-0234">DNA repair</keyword>
<dbReference type="Pfam" id="PF00271">
    <property type="entry name" value="Helicase_C"/>
    <property type="match status" value="1"/>
</dbReference>
<dbReference type="NCBIfam" id="TIGR00614">
    <property type="entry name" value="recQ_fam"/>
    <property type="match status" value="1"/>
</dbReference>
<keyword evidence="6" id="KW-0227">DNA damage</keyword>
<comment type="caution">
    <text evidence="20">The sequence shown here is derived from an EMBL/GenBank/DDBJ whole genome shotgun (WGS) entry which is preliminary data.</text>
</comment>
<name>A0ABS8WHH5_9GAMM</name>
<organism evidence="20 21">
    <name type="scientific">Motilimonas cestriensis</name>
    <dbReference type="NCBI Taxonomy" id="2742685"/>
    <lineage>
        <taxon>Bacteria</taxon>
        <taxon>Pseudomonadati</taxon>
        <taxon>Pseudomonadota</taxon>
        <taxon>Gammaproteobacteria</taxon>
        <taxon>Alteromonadales</taxon>
        <taxon>Alteromonadales genera incertae sedis</taxon>
        <taxon>Motilimonas</taxon>
    </lineage>
</organism>
<dbReference type="InterPro" id="IPR001650">
    <property type="entry name" value="Helicase_C-like"/>
</dbReference>
<evidence type="ECO:0000256" key="15">
    <source>
        <dbReference type="ARBA" id="ARBA00034617"/>
    </source>
</evidence>
<dbReference type="Proteomes" id="UP001201273">
    <property type="component" value="Unassembled WGS sequence"/>
</dbReference>
<evidence type="ECO:0000256" key="6">
    <source>
        <dbReference type="ARBA" id="ARBA00022763"/>
    </source>
</evidence>
<dbReference type="InterPro" id="IPR004589">
    <property type="entry name" value="DNA_helicase_ATP-dep_RecQ"/>
</dbReference>
<evidence type="ECO:0000256" key="13">
    <source>
        <dbReference type="ARBA" id="ARBA00023204"/>
    </source>
</evidence>
<evidence type="ECO:0000259" key="19">
    <source>
        <dbReference type="PROSITE" id="PS51194"/>
    </source>
</evidence>
<protein>
    <recommendedName>
        <fullName evidence="16">DNA helicase RecQ</fullName>
        <ecNumber evidence="16">5.6.2.4</ecNumber>
    </recommendedName>
</protein>
<dbReference type="InterPro" id="IPR044876">
    <property type="entry name" value="HRDC_dom_sf"/>
</dbReference>
<evidence type="ECO:0000256" key="1">
    <source>
        <dbReference type="ARBA" id="ARBA00001946"/>
    </source>
</evidence>
<dbReference type="EMBL" id="JAIMJA010000032">
    <property type="protein sequence ID" value="MCE2597086.1"/>
    <property type="molecule type" value="Genomic_DNA"/>
</dbReference>
<dbReference type="SUPFAM" id="SSF47819">
    <property type="entry name" value="HRDC-like"/>
    <property type="match status" value="1"/>
</dbReference>
<dbReference type="InterPro" id="IPR018982">
    <property type="entry name" value="RQC_domain"/>
</dbReference>
<dbReference type="SMART" id="SM00487">
    <property type="entry name" value="DEXDc"/>
    <property type="match status" value="1"/>
</dbReference>
<keyword evidence="5" id="KW-0547">Nucleotide-binding</keyword>
<dbReference type="Pfam" id="PF16124">
    <property type="entry name" value="RecQ_Zn_bind"/>
    <property type="match status" value="1"/>
</dbReference>
<evidence type="ECO:0000256" key="10">
    <source>
        <dbReference type="ARBA" id="ARBA00022840"/>
    </source>
</evidence>
<dbReference type="CDD" id="cd18794">
    <property type="entry name" value="SF2_C_RecQ"/>
    <property type="match status" value="1"/>
</dbReference>
<dbReference type="EC" id="5.6.2.4" evidence="16"/>
<dbReference type="InterPro" id="IPR006293">
    <property type="entry name" value="DNA_helicase_ATP-dep_RecQ_bac"/>
</dbReference>
<keyword evidence="7 20" id="KW-0378">Hydrolase</keyword>
<evidence type="ECO:0000256" key="4">
    <source>
        <dbReference type="ARBA" id="ARBA00022723"/>
    </source>
</evidence>
<dbReference type="InterPro" id="IPR027417">
    <property type="entry name" value="P-loop_NTPase"/>
</dbReference>
<evidence type="ECO:0000256" key="12">
    <source>
        <dbReference type="ARBA" id="ARBA00023172"/>
    </source>
</evidence>
<dbReference type="Gene3D" id="1.10.150.80">
    <property type="entry name" value="HRDC domain"/>
    <property type="match status" value="1"/>
</dbReference>
<dbReference type="InterPro" id="IPR014001">
    <property type="entry name" value="Helicase_ATP-bd"/>
</dbReference>
<accession>A0ABS8WHH5</accession>
<dbReference type="Pfam" id="PF00270">
    <property type="entry name" value="DEAD"/>
    <property type="match status" value="1"/>
</dbReference>
<reference evidence="20 21" key="1">
    <citation type="journal article" date="2022" name="Environ. Microbiol. Rep.">
        <title>Eco-phylogenetic analyses reveal divergent evolution of vitamin B12 metabolism in the marine bacterial family 'Psychromonadaceae'.</title>
        <authorList>
            <person name="Jin X."/>
            <person name="Yang Y."/>
            <person name="Cao H."/>
            <person name="Gao B."/>
            <person name="Zhao Z."/>
        </authorList>
    </citation>
    <scope>NUCLEOTIDE SEQUENCE [LARGE SCALE GENOMIC DNA]</scope>
    <source>
        <strain evidence="20 21">MKS20</strain>
    </source>
</reference>
<dbReference type="InterPro" id="IPR036388">
    <property type="entry name" value="WH-like_DNA-bd_sf"/>
</dbReference>
<dbReference type="InterPro" id="IPR002121">
    <property type="entry name" value="HRDC_dom"/>
</dbReference>
<evidence type="ECO:0000259" key="18">
    <source>
        <dbReference type="PROSITE" id="PS51192"/>
    </source>
</evidence>
<evidence type="ECO:0000256" key="11">
    <source>
        <dbReference type="ARBA" id="ARBA00023125"/>
    </source>
</evidence>
<keyword evidence="12" id="KW-0233">DNA recombination</keyword>
<comment type="cofactor">
    <cofactor evidence="2">
        <name>Zn(2+)</name>
        <dbReference type="ChEBI" id="CHEBI:29105"/>
    </cofactor>
</comment>
<evidence type="ECO:0000313" key="21">
    <source>
        <dbReference type="Proteomes" id="UP001201273"/>
    </source>
</evidence>
<evidence type="ECO:0000256" key="5">
    <source>
        <dbReference type="ARBA" id="ARBA00022741"/>
    </source>
</evidence>
<keyword evidence="10" id="KW-0067">ATP-binding</keyword>
<comment type="catalytic activity">
    <reaction evidence="15">
        <text>Couples ATP hydrolysis with the unwinding of duplex DNA by translocating in the 3'-5' direction.</text>
        <dbReference type="EC" id="5.6.2.4"/>
    </reaction>
</comment>
<dbReference type="InterPro" id="IPR011545">
    <property type="entry name" value="DEAD/DEAH_box_helicase_dom"/>
</dbReference>